<dbReference type="Pfam" id="PF00168">
    <property type="entry name" value="C2"/>
    <property type="match status" value="3"/>
</dbReference>
<evidence type="ECO:0000256" key="5">
    <source>
        <dbReference type="ARBA" id="ARBA00022833"/>
    </source>
</evidence>
<organism evidence="12 13">
    <name type="scientific">Oryzias melastigma</name>
    <name type="common">Marine medaka</name>
    <dbReference type="NCBI Taxonomy" id="30732"/>
    <lineage>
        <taxon>Eukaryota</taxon>
        <taxon>Metazoa</taxon>
        <taxon>Chordata</taxon>
        <taxon>Craniata</taxon>
        <taxon>Vertebrata</taxon>
        <taxon>Euteleostomi</taxon>
        <taxon>Actinopterygii</taxon>
        <taxon>Neopterygii</taxon>
        <taxon>Teleostei</taxon>
        <taxon>Neoteleostei</taxon>
        <taxon>Acanthomorphata</taxon>
        <taxon>Ovalentaria</taxon>
        <taxon>Atherinomorphae</taxon>
        <taxon>Beloniformes</taxon>
        <taxon>Adrianichthyidae</taxon>
        <taxon>Oryziinae</taxon>
        <taxon>Oryzias</taxon>
    </lineage>
</organism>
<dbReference type="InterPro" id="IPR046349">
    <property type="entry name" value="C1-like_sf"/>
</dbReference>
<dbReference type="InterPro" id="IPR014770">
    <property type="entry name" value="Munc13_1"/>
</dbReference>
<dbReference type="CDD" id="cd08395">
    <property type="entry name" value="C2C_Munc13"/>
    <property type="match status" value="1"/>
</dbReference>
<feature type="domain" description="C2" evidence="8">
    <location>
        <begin position="520"/>
        <end position="644"/>
    </location>
</feature>
<dbReference type="PANTHER" id="PTHR10480">
    <property type="entry name" value="PROTEIN UNC-13 HOMOLOG"/>
    <property type="match status" value="1"/>
</dbReference>
<feature type="compositionally biased region" description="Polar residues" evidence="7">
    <location>
        <begin position="298"/>
        <end position="314"/>
    </location>
</feature>
<dbReference type="Gene3D" id="1.20.58.1100">
    <property type="match status" value="1"/>
</dbReference>
<dbReference type="GO" id="GO:0016081">
    <property type="term" value="P:synaptic vesicle docking"/>
    <property type="evidence" value="ECO:0007669"/>
    <property type="project" value="TreeGrafter"/>
</dbReference>
<dbReference type="GeneTree" id="ENSGT00940000154929"/>
<reference evidence="12" key="1">
    <citation type="submission" date="2025-08" db="UniProtKB">
        <authorList>
            <consortium name="Ensembl"/>
        </authorList>
    </citation>
    <scope>IDENTIFICATION</scope>
</reference>
<dbReference type="PROSITE" id="PS50004">
    <property type="entry name" value="C2"/>
    <property type="match status" value="3"/>
</dbReference>
<sequence>SSLICYSRKLAQVWHKFNTYVTLKVQNVKSTTITVRGDQPCWEQDFMFEINRLDLGLIVEVWNKGLIWDTMVGTTWIPLKSIRQSEEEGSGDWTFLDAEVLMKADEIYGTKNPTPHRVLLDTRFELPFDIPEDEAMYWTSKLERINTMGIHDEVWYSAVEKYFISRKVFLSFSTLDDQDSAVDDRDSDYRSETSNSLPPRYHTTSQPNSSMHQYPMGPGPQHHPDSCTDSIHSYDLDFRDQRGSSPVESSRFGSSGNLSQISSQLSETGPESTGGSELEESFHSYHSTGLHPTALGQPPTQAHVSTNGHSNVPEQTMHRLTPEDATSKNATPPEKGSPKFQSGGSGLYGIDSMPDLRKKKPIPLVSDVSLVQARKAGIASAMAARSSFKDEELKNHVYKKTLQALIYPISCTTPHNFEVWTATTPTYCYECEGLLWGIARQGMRCSECGVKCHEKCQELLNADCLQRAAEKSSKHGAEDRTQNIIMAMKDRMKIRERNKPEIFELIREVFTITKSLHMQQMKGIKQSVLDGTSKWSAKITITVVCAQGLQAKDKTGSSDPYVTVQVGKTKKRTKTIYGNLNPVWEEKFHFECHNSSDRIKVRVWDEDDDIKSRVKQRLKRESDDFLGQSIIEVRTLSGEMDVWYNLEKRTDKSAVSGAIRLQINVEIKGEEKVAPYHVQYTCLHENLFHYSTDVLGQGAVKIPEARGDDSWKVYFDDVAQEIVDEFAMRYGIESIYQAMTHFACLSTKYMCPGVPAVMSSLLANINAFYAHTTASTNVSASDRFAASNFGKERFVKLLDQLHNSLRIDLSTYRNHFPASSKDRLQDLKSTVDLLTSITFFRMKVQELQSPPRASQVVRDCVKACLNSTYDYIFNNCQELYSRQYQPSKEEVPLEEQGPSIKNLDFWPKLIMLIVSIIEEDRNSYTPVLNQFPQELNVGKVSAEVMWTLFAQDMKYAMEEHEKHRLCKSTDYMNLHFKVKWLYNEYVKELPSVKGIVPDYPSWFVQFVLQWLDENEDVSMEFMHGALERDKKDGFQQTSEHALFSCSVVDIFTQLNQSFEIIKKLECPDPSVMAQYSRRFSKTIAKVLLQYSAILTKNFPSYIEKENIPCVLLNNVQQLRIQLEKMFESMGAKQETEEEAKSLKDEKSRINDCMRQMASLLYQIKGPLNANTKNQVEADSDNMLRPLMDFLDGKLTLFATVCEKTVLKRVLKELWRIVMTSLEKTIVLPQGNDTFGAQILSAAKDLGQLSKLKDHMAGEAKSLTPRQCAVMDVALDTIKQYFHAGGNGLKKAFLEKSPELSSLRHALSLYTQSTDTLIKTFVTTQHAQGSGVDKPIGEVSLQIELYTHPKNGERKVTVKVIGASDLKWQTSGMFRPFVEVTLIGPHLSDKKRKFQTKSKNNSWSPKFNETFHFVLGNQDGFDCYEVQACVKDYCFGRADQVVGLVVIQLRDIMEKGNCACWCPLGQRIYMDDTGLTAMRILSQRSNDDVAKEFVRLKSETRSAEEGR</sequence>
<dbReference type="GO" id="GO:0030672">
    <property type="term" value="C:synaptic vesicle membrane"/>
    <property type="evidence" value="ECO:0007669"/>
    <property type="project" value="TreeGrafter"/>
</dbReference>
<dbReference type="PRINTS" id="PR00360">
    <property type="entry name" value="C2DOMAIN"/>
</dbReference>
<evidence type="ECO:0000259" key="9">
    <source>
        <dbReference type="PROSITE" id="PS50081"/>
    </source>
</evidence>
<dbReference type="CDD" id="cd08394">
    <property type="entry name" value="C2A_Munc13"/>
    <property type="match status" value="1"/>
</dbReference>
<evidence type="ECO:0000256" key="2">
    <source>
        <dbReference type="ARBA" id="ARBA00022723"/>
    </source>
</evidence>
<dbReference type="PROSITE" id="PS50081">
    <property type="entry name" value="ZF_DAG_PE_2"/>
    <property type="match status" value="1"/>
</dbReference>
<accession>A0A3B3CJ87</accession>
<feature type="domain" description="MHD2" evidence="11">
    <location>
        <begin position="1180"/>
        <end position="1320"/>
    </location>
</feature>
<evidence type="ECO:0000256" key="6">
    <source>
        <dbReference type="ARBA" id="ARBA00022837"/>
    </source>
</evidence>
<dbReference type="GO" id="GO:0099525">
    <property type="term" value="P:presynaptic dense core vesicle exocytosis"/>
    <property type="evidence" value="ECO:0007669"/>
    <property type="project" value="TreeGrafter"/>
</dbReference>
<dbReference type="GO" id="GO:0016082">
    <property type="term" value="P:synaptic vesicle priming"/>
    <property type="evidence" value="ECO:0007669"/>
    <property type="project" value="TreeGrafter"/>
</dbReference>
<dbReference type="InterPro" id="IPR035892">
    <property type="entry name" value="C2_domain_sf"/>
</dbReference>
<feature type="domain" description="C2" evidence="8">
    <location>
        <begin position="1334"/>
        <end position="1461"/>
    </location>
</feature>
<dbReference type="SUPFAM" id="SSF57889">
    <property type="entry name" value="Cysteine-rich domain"/>
    <property type="match status" value="1"/>
</dbReference>
<dbReference type="GO" id="GO:0035249">
    <property type="term" value="P:synaptic transmission, glutamatergic"/>
    <property type="evidence" value="ECO:0007669"/>
    <property type="project" value="TreeGrafter"/>
</dbReference>
<feature type="compositionally biased region" description="Polar residues" evidence="7">
    <location>
        <begin position="243"/>
        <end position="275"/>
    </location>
</feature>
<dbReference type="GO" id="GO:0043195">
    <property type="term" value="C:terminal bouton"/>
    <property type="evidence" value="ECO:0007669"/>
    <property type="project" value="TreeGrafter"/>
</dbReference>
<dbReference type="FunFam" id="2.60.40.150:FF:000031">
    <property type="entry name" value="Protein unc-13 homolog B"/>
    <property type="match status" value="1"/>
</dbReference>
<dbReference type="GO" id="GO:0061789">
    <property type="term" value="P:dense core granule priming"/>
    <property type="evidence" value="ECO:0007669"/>
    <property type="project" value="TreeGrafter"/>
</dbReference>
<evidence type="ECO:0000259" key="10">
    <source>
        <dbReference type="PROSITE" id="PS51258"/>
    </source>
</evidence>
<evidence type="ECO:0000256" key="4">
    <source>
        <dbReference type="ARBA" id="ARBA00022771"/>
    </source>
</evidence>
<evidence type="ECO:0000313" key="13">
    <source>
        <dbReference type="Proteomes" id="UP000261560"/>
    </source>
</evidence>
<keyword evidence="3" id="KW-0677">Repeat</keyword>
<dbReference type="FunFam" id="2.60.40.150:FF:000014">
    <property type="entry name" value="protein unc-13 homolog B"/>
    <property type="match status" value="1"/>
</dbReference>
<evidence type="ECO:0000313" key="12">
    <source>
        <dbReference type="Ensembl" id="ENSOMEP00000017933.1"/>
    </source>
</evidence>
<dbReference type="GO" id="GO:0098831">
    <property type="term" value="C:presynaptic active zone cytoplasmic component"/>
    <property type="evidence" value="ECO:0007669"/>
    <property type="project" value="TreeGrafter"/>
</dbReference>
<dbReference type="SMART" id="SM01145">
    <property type="entry name" value="DUF1041"/>
    <property type="match status" value="1"/>
</dbReference>
<dbReference type="GO" id="GO:0042734">
    <property type="term" value="C:presynaptic membrane"/>
    <property type="evidence" value="ECO:0007669"/>
    <property type="project" value="TreeGrafter"/>
</dbReference>
<keyword evidence="6" id="KW-0106">Calcium</keyword>
<dbReference type="Ensembl" id="ENSOMET00000026777.1">
    <property type="protein sequence ID" value="ENSOMEP00000017933.1"/>
    <property type="gene ID" value="ENSOMEG00000019822.1"/>
</dbReference>
<dbReference type="GO" id="GO:0005509">
    <property type="term" value="F:calcium ion binding"/>
    <property type="evidence" value="ECO:0007669"/>
    <property type="project" value="InterPro"/>
</dbReference>
<evidence type="ECO:0000259" key="11">
    <source>
        <dbReference type="PROSITE" id="PS51259"/>
    </source>
</evidence>
<feature type="domain" description="MHD1" evidence="10">
    <location>
        <begin position="951"/>
        <end position="1094"/>
    </location>
</feature>
<feature type="compositionally biased region" description="Basic and acidic residues" evidence="7">
    <location>
        <begin position="222"/>
        <end position="242"/>
    </location>
</feature>
<dbReference type="Proteomes" id="UP000261560">
    <property type="component" value="Unplaced"/>
</dbReference>
<feature type="domain" description="Phorbol-ester/DAG-type" evidence="9">
    <location>
        <begin position="414"/>
        <end position="464"/>
    </location>
</feature>
<reference evidence="12" key="2">
    <citation type="submission" date="2025-09" db="UniProtKB">
        <authorList>
            <consortium name="Ensembl"/>
        </authorList>
    </citation>
    <scope>IDENTIFICATION</scope>
</reference>
<dbReference type="InterPro" id="IPR037302">
    <property type="entry name" value="Unc-13_C2B"/>
</dbReference>
<keyword evidence="5" id="KW-0862">Zinc</keyword>
<dbReference type="GO" id="GO:0019992">
    <property type="term" value="F:diacylglycerol binding"/>
    <property type="evidence" value="ECO:0007669"/>
    <property type="project" value="InterPro"/>
</dbReference>
<evidence type="ECO:0000256" key="1">
    <source>
        <dbReference type="ARBA" id="ARBA00022483"/>
    </source>
</evidence>
<protein>
    <submittedName>
        <fullName evidence="12">Unc-13 homolog B</fullName>
    </submittedName>
</protein>
<keyword evidence="13" id="KW-1185">Reference proteome</keyword>
<dbReference type="SUPFAM" id="SSF49562">
    <property type="entry name" value="C2 domain (Calcium/lipid-binding domain, CaLB)"/>
    <property type="match status" value="3"/>
</dbReference>
<evidence type="ECO:0000256" key="7">
    <source>
        <dbReference type="SAM" id="MobiDB-lite"/>
    </source>
</evidence>
<evidence type="ECO:0000256" key="3">
    <source>
        <dbReference type="ARBA" id="ARBA00022737"/>
    </source>
</evidence>
<dbReference type="PROSITE" id="PS00479">
    <property type="entry name" value="ZF_DAG_PE_1"/>
    <property type="match status" value="1"/>
</dbReference>
<dbReference type="FunFam" id="2.60.40.150:FF:000002">
    <property type="entry name" value="Protein unc-13 homolog B"/>
    <property type="match status" value="1"/>
</dbReference>
<dbReference type="GO" id="GO:0031594">
    <property type="term" value="C:neuromuscular junction"/>
    <property type="evidence" value="ECO:0007669"/>
    <property type="project" value="TreeGrafter"/>
</dbReference>
<evidence type="ECO:0000259" key="8">
    <source>
        <dbReference type="PROSITE" id="PS50004"/>
    </source>
</evidence>
<dbReference type="CDD" id="cd20859">
    <property type="entry name" value="C1_Munc13-2-like"/>
    <property type="match status" value="1"/>
</dbReference>
<dbReference type="GO" id="GO:0005516">
    <property type="term" value="F:calmodulin binding"/>
    <property type="evidence" value="ECO:0007669"/>
    <property type="project" value="TreeGrafter"/>
</dbReference>
<dbReference type="Pfam" id="PF00130">
    <property type="entry name" value="C1_1"/>
    <property type="match status" value="1"/>
</dbReference>
<dbReference type="InterPro" id="IPR002219">
    <property type="entry name" value="PKC_DAG/PE"/>
</dbReference>
<feature type="compositionally biased region" description="Polar residues" evidence="7">
    <location>
        <begin position="192"/>
        <end position="212"/>
    </location>
</feature>
<proteinExistence type="predicted"/>
<keyword evidence="4" id="KW-0863">Zinc-finger</keyword>
<feature type="domain" description="C2" evidence="8">
    <location>
        <begin position="1"/>
        <end position="94"/>
    </location>
</feature>
<dbReference type="SMART" id="SM00239">
    <property type="entry name" value="C2"/>
    <property type="match status" value="3"/>
</dbReference>
<dbReference type="FunFam" id="3.30.60.20:FF:000001">
    <property type="entry name" value="Protein unc-13 homolog B"/>
    <property type="match status" value="1"/>
</dbReference>
<dbReference type="GO" id="GO:0017075">
    <property type="term" value="F:syntaxin-1 binding"/>
    <property type="evidence" value="ECO:0007669"/>
    <property type="project" value="TreeGrafter"/>
</dbReference>
<dbReference type="Gene3D" id="3.30.60.20">
    <property type="match status" value="1"/>
</dbReference>
<keyword evidence="1" id="KW-0268">Exocytosis</keyword>
<dbReference type="InterPro" id="IPR000008">
    <property type="entry name" value="C2_dom"/>
</dbReference>
<feature type="compositionally biased region" description="Basic and acidic residues" evidence="7">
    <location>
        <begin position="316"/>
        <end position="326"/>
    </location>
</feature>
<dbReference type="Pfam" id="PF06292">
    <property type="entry name" value="MUN"/>
    <property type="match status" value="1"/>
</dbReference>
<dbReference type="PANTHER" id="PTHR10480:SF8">
    <property type="entry name" value="PROTEIN UNC-13 HOMOLOG B"/>
    <property type="match status" value="1"/>
</dbReference>
<dbReference type="CDD" id="cd04027">
    <property type="entry name" value="C2B_Munc13"/>
    <property type="match status" value="1"/>
</dbReference>
<dbReference type="PROSITE" id="PS51259">
    <property type="entry name" value="MHD2"/>
    <property type="match status" value="1"/>
</dbReference>
<feature type="region of interest" description="Disordered" evidence="7">
    <location>
        <begin position="178"/>
        <end position="352"/>
    </location>
</feature>
<dbReference type="PROSITE" id="PS51258">
    <property type="entry name" value="MHD1"/>
    <property type="match status" value="1"/>
</dbReference>
<dbReference type="Gene3D" id="2.60.40.150">
    <property type="entry name" value="C2 domain"/>
    <property type="match status" value="3"/>
</dbReference>
<dbReference type="FunFam" id="1.10.357.50:FF:000001">
    <property type="entry name" value="Protein unc-13 homolog B"/>
    <property type="match status" value="1"/>
</dbReference>
<name>A0A3B3CJ87_ORYME</name>
<dbReference type="FunFam" id="1.20.58.1100:FF:000002">
    <property type="entry name" value="Unc-13, isoform C"/>
    <property type="match status" value="1"/>
</dbReference>
<dbReference type="InterPro" id="IPR010439">
    <property type="entry name" value="MUN_dom"/>
</dbReference>
<keyword evidence="2" id="KW-0479">Metal-binding</keyword>
<feature type="compositionally biased region" description="Basic and acidic residues" evidence="7">
    <location>
        <begin position="182"/>
        <end position="191"/>
    </location>
</feature>
<dbReference type="GO" id="GO:0008270">
    <property type="term" value="F:zinc ion binding"/>
    <property type="evidence" value="ECO:0007669"/>
    <property type="project" value="UniProtKB-KW"/>
</dbReference>
<dbReference type="SMART" id="SM00109">
    <property type="entry name" value="C1"/>
    <property type="match status" value="1"/>
</dbReference>
<dbReference type="InterPro" id="IPR027080">
    <property type="entry name" value="Unc-13"/>
</dbReference>
<dbReference type="GO" id="GO:0005543">
    <property type="term" value="F:phospholipid binding"/>
    <property type="evidence" value="ECO:0007669"/>
    <property type="project" value="InterPro"/>
</dbReference>
<dbReference type="InterPro" id="IPR014772">
    <property type="entry name" value="Munc13_dom-2"/>
</dbReference>